<evidence type="ECO:0000256" key="5">
    <source>
        <dbReference type="ARBA" id="ARBA00023002"/>
    </source>
</evidence>
<dbReference type="GO" id="GO:0051536">
    <property type="term" value="F:iron-sulfur cluster binding"/>
    <property type="evidence" value="ECO:0007669"/>
    <property type="project" value="UniProtKB-KW"/>
</dbReference>
<dbReference type="Pfam" id="PF07992">
    <property type="entry name" value="Pyr_redox_2"/>
    <property type="match status" value="1"/>
</dbReference>
<dbReference type="InterPro" id="IPR028261">
    <property type="entry name" value="DPD_II"/>
</dbReference>
<dbReference type="RefSeq" id="WP_008711913.1">
    <property type="nucleotide sequence ID" value="NZ_CABKQM010000008.1"/>
</dbReference>
<keyword evidence="3" id="KW-0288">FMN</keyword>
<proteinExistence type="predicted"/>
<evidence type="ECO:0000256" key="4">
    <source>
        <dbReference type="ARBA" id="ARBA00022723"/>
    </source>
</evidence>
<evidence type="ECO:0000313" key="16">
    <source>
        <dbReference type="EMBL" id="MCQ4812830.1"/>
    </source>
</evidence>
<dbReference type="Proteomes" id="UP001205919">
    <property type="component" value="Unassembled WGS sequence"/>
</dbReference>
<dbReference type="SUPFAM" id="SSF54862">
    <property type="entry name" value="4Fe-4S ferredoxins"/>
    <property type="match status" value="1"/>
</dbReference>
<keyword evidence="5" id="KW-0560">Oxidoreductase</keyword>
<keyword evidence="17" id="KW-1185">Reference proteome</keyword>
<dbReference type="Gene3D" id="1.10.1060.10">
    <property type="entry name" value="Alpha-helical ferredoxin"/>
    <property type="match status" value="1"/>
</dbReference>
<feature type="domain" description="4Fe-4S ferredoxin-type" evidence="15">
    <location>
        <begin position="898"/>
        <end position="929"/>
    </location>
</feature>
<evidence type="ECO:0000256" key="11">
    <source>
        <dbReference type="ARBA" id="ARBA00048792"/>
    </source>
</evidence>
<comment type="catalytic activity">
    <reaction evidence="10">
        <text>5,6-dihydrothymine + NAD(+) = thymine + NADH + H(+)</text>
        <dbReference type="Rhea" id="RHEA:28791"/>
        <dbReference type="ChEBI" id="CHEBI:15378"/>
        <dbReference type="ChEBI" id="CHEBI:17821"/>
        <dbReference type="ChEBI" id="CHEBI:27468"/>
        <dbReference type="ChEBI" id="CHEBI:57540"/>
        <dbReference type="ChEBI" id="CHEBI:57945"/>
        <dbReference type="EC" id="1.3.1.1"/>
    </reaction>
</comment>
<dbReference type="InterPro" id="IPR017900">
    <property type="entry name" value="4Fe4S_Fe_S_CS"/>
</dbReference>
<keyword evidence="7" id="KW-0411">Iron-sulfur</keyword>
<dbReference type="PANTHER" id="PTHR43073:SF2">
    <property type="entry name" value="DIHYDROPYRIMIDINE DEHYDROGENASE [NADP(+)]"/>
    <property type="match status" value="1"/>
</dbReference>
<name>A0AAW5K0Z6_9BACT</name>
<evidence type="ECO:0000256" key="14">
    <source>
        <dbReference type="ARBA" id="ARBA00049728"/>
    </source>
</evidence>
<gene>
    <name evidence="16" type="primary">ygfK</name>
    <name evidence="16" type="ORF">NE630_00155</name>
</gene>
<comment type="cofactor">
    <cofactor evidence="1">
        <name>FMN</name>
        <dbReference type="ChEBI" id="CHEBI:58210"/>
    </cofactor>
</comment>
<dbReference type="PROSITE" id="PS51379">
    <property type="entry name" value="4FE4S_FER_2"/>
    <property type="match status" value="1"/>
</dbReference>
<evidence type="ECO:0000259" key="15">
    <source>
        <dbReference type="PROSITE" id="PS51379"/>
    </source>
</evidence>
<keyword evidence="4" id="KW-0479">Metal-binding</keyword>
<dbReference type="EMBL" id="JANFYT010000001">
    <property type="protein sequence ID" value="MCQ4812830.1"/>
    <property type="molecule type" value="Genomic_DNA"/>
</dbReference>
<evidence type="ECO:0000256" key="3">
    <source>
        <dbReference type="ARBA" id="ARBA00022643"/>
    </source>
</evidence>
<evidence type="ECO:0000256" key="2">
    <source>
        <dbReference type="ARBA" id="ARBA00022630"/>
    </source>
</evidence>
<organism evidence="16 17">
    <name type="scientific">Cloacibacillus evryensis</name>
    <dbReference type="NCBI Taxonomy" id="508460"/>
    <lineage>
        <taxon>Bacteria</taxon>
        <taxon>Thermotogati</taxon>
        <taxon>Synergistota</taxon>
        <taxon>Synergistia</taxon>
        <taxon>Synergistales</taxon>
        <taxon>Synergistaceae</taxon>
        <taxon>Cloacibacillus</taxon>
    </lineage>
</organism>
<protein>
    <recommendedName>
        <fullName evidence="14">dihydrouracil dehydrogenase (NAD(+))</fullName>
        <ecNumber evidence="14">1.3.1.1</ecNumber>
    </recommendedName>
    <alternativeName>
        <fullName evidence="9">Dihydrothymine dehydrogenase</fullName>
    </alternativeName>
    <alternativeName>
        <fullName evidence="8">Dihydrouracil dehydrogenase</fullName>
    </alternativeName>
</protein>
<evidence type="ECO:0000256" key="6">
    <source>
        <dbReference type="ARBA" id="ARBA00023004"/>
    </source>
</evidence>
<dbReference type="InterPro" id="IPR009051">
    <property type="entry name" value="Helical_ferredxn"/>
</dbReference>
<evidence type="ECO:0000313" key="17">
    <source>
        <dbReference type="Proteomes" id="UP001205919"/>
    </source>
</evidence>
<dbReference type="InterPro" id="IPR036188">
    <property type="entry name" value="FAD/NAD-bd_sf"/>
</dbReference>
<dbReference type="NCBIfam" id="TIGR03315">
    <property type="entry name" value="Se_ygfK"/>
    <property type="match status" value="1"/>
</dbReference>
<keyword evidence="2" id="KW-0285">Flavoprotein</keyword>
<sequence length="1001" mass="109229">MSDRMTPIPFGTLMNWILADMKDDKGIFGVRFPYRAKGAALDFLDEKIETPFGPAAGPHTQLTQNIVAAYFAGSRFFELKTVQTLDGEDLPVSKPCIDARDECYNVEWSTELRVPQALDEYVKAWYILKLISREFSLGAPDGFMFNMSVGYDLEGIRSEKIDSFIEGLKDAGETDVWKECESWTLANLKNFKNIDEGCVKAISPRVCGSITLSTLHGCPPQEIERIASYLLDEKRLNTFIKCNPTLLGYEYARAKMDELGFSYMRFDDHHFLDDLQYADAVPMIERLSSKAAANGLKFGVKLTNTFPVDNPNDVMDGDEMYMSGRALFPLTLETARRFSNDFGGKLRISWSGGADAENISLLYGAGIWPVTIATTLLKPGGYQRIKQLADEYDSRGCAPFGGVDNEKIKKLSELASLSPKYRKPAKAAPDRKIKRPVPLTDCFIAPCEEGCPIRQNVPEYVRLAGAGRFKEALSVILDKNPLPFITGTICSHRCMNGCTRGFYDESVEIRAVKLLCAEKGIAEAMKELPRPKARSEAKAAVIGAGPAGMAAAFFLGRSGIKATVFEKSDRFGGVVSRIIPDFRIGAEAVNKDLDIVSAYGAEFVANAPRYSVAELKKAGYKYVVLANGAWKHGKLELDEGETTDVFDFLERFKNGECGELGEYVAVIGGGNTAMDAARAAKRVPGVQRVSLIYRRTKAYMPADLEELELALKDGVVFRELLAPKAFRDGALFCARMRLGEPDASGRRRPVETAETVEIPADTVIAAVGEDVESEFFIGNGLAVDDRGRAVCGEDTSASAANVYVIGDARRGPATVVEAIADARAAADAITRAEGLAPYDAAAVDSGRAESACAKKGLLAAPGEPKDEAKRCLECSVLCENCADVCPNRANVVVDDAVGRPQIIHVDLMCNECGNCETFCPWNSAPYKDKFTYFAGERDFADSENSGYAAVEGGYLVRLDGTEYRGGKEYLAEKLPAEVISLIAAAEEHLPLAQAEGNSRVR</sequence>
<dbReference type="EC" id="1.3.1.1" evidence="14"/>
<comment type="catalytic activity">
    <reaction evidence="11">
        <text>5,6-dihydrouracil + NAD(+) = uracil + NADH + H(+)</text>
        <dbReference type="Rhea" id="RHEA:20189"/>
        <dbReference type="ChEBI" id="CHEBI:15378"/>
        <dbReference type="ChEBI" id="CHEBI:15901"/>
        <dbReference type="ChEBI" id="CHEBI:17568"/>
        <dbReference type="ChEBI" id="CHEBI:57540"/>
        <dbReference type="ChEBI" id="CHEBI:57945"/>
        <dbReference type="EC" id="1.3.1.1"/>
    </reaction>
</comment>
<dbReference type="Gene3D" id="3.50.50.60">
    <property type="entry name" value="FAD/NAD(P)-binding domain"/>
    <property type="match status" value="2"/>
</dbReference>
<dbReference type="InterPro" id="IPR023753">
    <property type="entry name" value="FAD/NAD-binding_dom"/>
</dbReference>
<evidence type="ECO:0000256" key="8">
    <source>
        <dbReference type="ARBA" id="ARBA00030119"/>
    </source>
</evidence>
<comment type="caution">
    <text evidence="16">The sequence shown here is derived from an EMBL/GenBank/DDBJ whole genome shotgun (WGS) entry which is preliminary data.</text>
</comment>
<dbReference type="PRINTS" id="PR00469">
    <property type="entry name" value="PNDRDTASEII"/>
</dbReference>
<dbReference type="SUPFAM" id="SSF51395">
    <property type="entry name" value="FMN-linked oxidoreductases"/>
    <property type="match status" value="1"/>
</dbReference>
<comment type="function">
    <text evidence="12">Involved in pyrimidine base degradation. Catalyzes physiologically the reduction of uracil to 5,6-dihydrouracil (DHU) by using NADH as a specific cosubstrate. It also catalyzes the reverse reaction and the reduction of thymine to 5,6-dihydrothymine (DHT).</text>
</comment>
<dbReference type="PANTHER" id="PTHR43073">
    <property type="entry name" value="DIHYDROPYRIMIDINE DEHYDROGENASE [NADP(+)]"/>
    <property type="match status" value="1"/>
</dbReference>
<evidence type="ECO:0000256" key="10">
    <source>
        <dbReference type="ARBA" id="ARBA00047685"/>
    </source>
</evidence>
<dbReference type="InterPro" id="IPR017701">
    <property type="entry name" value="Se_rdtase_YgfK"/>
</dbReference>
<evidence type="ECO:0000256" key="7">
    <source>
        <dbReference type="ARBA" id="ARBA00023014"/>
    </source>
</evidence>
<keyword evidence="6" id="KW-0408">Iron</keyword>
<dbReference type="SUPFAM" id="SSF51971">
    <property type="entry name" value="Nucleotide-binding domain"/>
    <property type="match status" value="1"/>
</dbReference>
<evidence type="ECO:0000256" key="13">
    <source>
        <dbReference type="ARBA" id="ARBA00049714"/>
    </source>
</evidence>
<evidence type="ECO:0000256" key="9">
    <source>
        <dbReference type="ARBA" id="ARBA00032722"/>
    </source>
</evidence>
<evidence type="ECO:0000256" key="12">
    <source>
        <dbReference type="ARBA" id="ARBA00049578"/>
    </source>
</evidence>
<evidence type="ECO:0000256" key="1">
    <source>
        <dbReference type="ARBA" id="ARBA00001917"/>
    </source>
</evidence>
<dbReference type="GO" id="GO:0046872">
    <property type="term" value="F:metal ion binding"/>
    <property type="evidence" value="ECO:0007669"/>
    <property type="project" value="UniProtKB-KW"/>
</dbReference>
<dbReference type="AlphaFoldDB" id="A0AAW5K0Z6"/>
<reference evidence="16 17" key="1">
    <citation type="submission" date="2022-06" db="EMBL/GenBank/DDBJ databases">
        <title>Isolation of gut microbiota from human fecal samples.</title>
        <authorList>
            <person name="Pamer E.G."/>
            <person name="Barat B."/>
            <person name="Waligurski E."/>
            <person name="Medina S."/>
            <person name="Paddock L."/>
            <person name="Mostad J."/>
        </authorList>
    </citation>
    <scope>NUCLEOTIDE SEQUENCE [LARGE SCALE GENOMIC DNA]</scope>
    <source>
        <strain evidence="16 17">DFI.9.90</strain>
    </source>
</reference>
<dbReference type="PROSITE" id="PS00198">
    <property type="entry name" value="4FE4S_FER_1"/>
    <property type="match status" value="1"/>
</dbReference>
<accession>A0AAW5K0Z6</accession>
<comment type="subunit">
    <text evidence="13">Heterotetramer of 2 PreA and 2 PreT subunits.</text>
</comment>
<dbReference type="Pfam" id="PF14691">
    <property type="entry name" value="Fer4_20"/>
    <property type="match status" value="1"/>
</dbReference>
<dbReference type="PRINTS" id="PR00368">
    <property type="entry name" value="FADPNR"/>
</dbReference>
<dbReference type="SUPFAM" id="SSF46548">
    <property type="entry name" value="alpha-helical ferredoxin"/>
    <property type="match status" value="1"/>
</dbReference>
<dbReference type="InterPro" id="IPR017896">
    <property type="entry name" value="4Fe4S_Fe-S-bd"/>
</dbReference>
<dbReference type="GO" id="GO:0004159">
    <property type="term" value="F:dihydropyrimidine dehydrogenase (NAD+) activity"/>
    <property type="evidence" value="ECO:0007669"/>
    <property type="project" value="UniProtKB-EC"/>
</dbReference>